<gene>
    <name evidence="7" type="ORF">FM114_08780</name>
</gene>
<dbReference type="Proteomes" id="UP000188342">
    <property type="component" value="Unassembled WGS sequence"/>
</dbReference>
<protein>
    <submittedName>
        <fullName evidence="7">DNA recombination protein RmuC</fullName>
    </submittedName>
</protein>
<dbReference type="AlphaFoldDB" id="A0A1R4JPQ7"/>
<reference evidence="7 8" key="1">
    <citation type="submission" date="2017-02" db="EMBL/GenBank/DDBJ databases">
        <authorList>
            <person name="Peterson S.W."/>
        </authorList>
    </citation>
    <scope>NUCLEOTIDE SEQUENCE [LARGE SCALE GENOMIC DNA]</scope>
    <source>
        <strain evidence="7 8">LSP_Lj1</strain>
    </source>
</reference>
<dbReference type="PANTHER" id="PTHR30563:SF0">
    <property type="entry name" value="DNA RECOMBINATION PROTEIN RMUC"/>
    <property type="match status" value="1"/>
</dbReference>
<accession>A0A1R4JPQ7</accession>
<evidence type="ECO:0000256" key="1">
    <source>
        <dbReference type="ARBA" id="ARBA00003416"/>
    </source>
</evidence>
<feature type="region of interest" description="Disordered" evidence="6">
    <location>
        <begin position="492"/>
        <end position="561"/>
    </location>
</feature>
<dbReference type="EMBL" id="FUKQ01000033">
    <property type="protein sequence ID" value="SJN33979.1"/>
    <property type="molecule type" value="Genomic_DNA"/>
</dbReference>
<evidence type="ECO:0000313" key="8">
    <source>
        <dbReference type="Proteomes" id="UP000188342"/>
    </source>
</evidence>
<proteinExistence type="inferred from homology"/>
<dbReference type="STRING" id="1255658.FM114_08780"/>
<evidence type="ECO:0000256" key="4">
    <source>
        <dbReference type="ARBA" id="ARBA00023172"/>
    </source>
</evidence>
<name>A0A1R4JPQ7_9ACTN</name>
<comment type="function">
    <text evidence="1">Involved in DNA recombination.</text>
</comment>
<evidence type="ECO:0000256" key="2">
    <source>
        <dbReference type="ARBA" id="ARBA00009840"/>
    </source>
</evidence>
<dbReference type="GO" id="GO:0006310">
    <property type="term" value="P:DNA recombination"/>
    <property type="evidence" value="ECO:0007669"/>
    <property type="project" value="UniProtKB-KW"/>
</dbReference>
<dbReference type="Pfam" id="PF02646">
    <property type="entry name" value="RmuC"/>
    <property type="match status" value="1"/>
</dbReference>
<dbReference type="PANTHER" id="PTHR30563">
    <property type="entry name" value="DNA RECOMBINATION PROTEIN RMUC"/>
    <property type="match status" value="1"/>
</dbReference>
<evidence type="ECO:0000256" key="5">
    <source>
        <dbReference type="SAM" id="Coils"/>
    </source>
</evidence>
<evidence type="ECO:0000313" key="7">
    <source>
        <dbReference type="EMBL" id="SJN33979.1"/>
    </source>
</evidence>
<feature type="compositionally biased region" description="Polar residues" evidence="6">
    <location>
        <begin position="505"/>
        <end position="523"/>
    </location>
</feature>
<evidence type="ECO:0000256" key="3">
    <source>
        <dbReference type="ARBA" id="ARBA00023054"/>
    </source>
</evidence>
<feature type="coiled-coil region" evidence="5">
    <location>
        <begin position="46"/>
        <end position="101"/>
    </location>
</feature>
<keyword evidence="3 5" id="KW-0175">Coiled coil</keyword>
<keyword evidence="4" id="KW-0233">DNA recombination</keyword>
<feature type="coiled-coil region" evidence="5">
    <location>
        <begin position="137"/>
        <end position="164"/>
    </location>
</feature>
<evidence type="ECO:0000256" key="6">
    <source>
        <dbReference type="SAM" id="MobiDB-lite"/>
    </source>
</evidence>
<organism evidence="7 8">
    <name type="scientific">Luteococcus japonicus LSP_Lj1</name>
    <dbReference type="NCBI Taxonomy" id="1255658"/>
    <lineage>
        <taxon>Bacteria</taxon>
        <taxon>Bacillati</taxon>
        <taxon>Actinomycetota</taxon>
        <taxon>Actinomycetes</taxon>
        <taxon>Propionibacteriales</taxon>
        <taxon>Propionibacteriaceae</taxon>
        <taxon>Luteococcus</taxon>
    </lineage>
</organism>
<dbReference type="InterPro" id="IPR003798">
    <property type="entry name" value="DNA_recombination_RmuC"/>
</dbReference>
<sequence length="561" mass="61048">MVGMETTAVIMLLAGLLLGLLVGAFAALQVARAKTSALESAGQAALAEARTEAASARAEVANVRADASKAWNQMSEVRADLERAKAETERARTDAALVRAEVSDAETQVAQANALTAQALSEKADVQARLTGMTAERDAAVRRAEELAADRESIENRFKVLSHETLEKQGKQADVVAEARLKATADLMTPVAESLKLMNDRINQVERERASATAEMREQINSVLVTSENLRRETNSLVSALRKPQVRGTWGETQLKRVAELAGMVERCDFDLQTSTTTEDGTLRPDMKVNLADGKCLFVDSKVPLSAFLDAYEAADDSLRDAHLATFARHVRTHIDQLSSKQYWKLEKNTPEFTILFMPSEAFLQAAHEQMPDLHEYAARKNITLATPSILIPLLRAVAHGWQQAALAESAAQVAELGRELYERLGTMGEHLDRVGKGLTSAVGAYNKAVGSLESRVMVTARKFKDLQVTSKPLSSPKAVETNPKPLTAAELTAGTEPEAPRQARPTQELASAEDTPTPSEPSEASAFPERAHLTRQQPTLDELVEDQSSVLPLDARRRTS</sequence>
<feature type="coiled-coil region" evidence="5">
    <location>
        <begin position="195"/>
        <end position="222"/>
    </location>
</feature>
<keyword evidence="8" id="KW-1185">Reference proteome</keyword>
<comment type="similarity">
    <text evidence="2">Belongs to the RmuC family.</text>
</comment>